<dbReference type="Proteomes" id="UP000198848">
    <property type="component" value="Unassembled WGS sequence"/>
</dbReference>
<name>A0A1H1IFD8_NATTX</name>
<keyword evidence="1" id="KW-0472">Membrane</keyword>
<feature type="transmembrane region" description="Helical" evidence="1">
    <location>
        <begin position="20"/>
        <end position="43"/>
    </location>
</feature>
<keyword evidence="1" id="KW-0812">Transmembrane</keyword>
<gene>
    <name evidence="2" type="ORF">SAMN04489842_3524</name>
</gene>
<dbReference type="EMBL" id="FNLC01000004">
    <property type="protein sequence ID" value="SDR36447.1"/>
    <property type="molecule type" value="Genomic_DNA"/>
</dbReference>
<evidence type="ECO:0000256" key="1">
    <source>
        <dbReference type="SAM" id="Phobius"/>
    </source>
</evidence>
<sequence length="141" mass="15165">MSVPTRVRTAFRGEKPLEPVRLALLVLVGVGLGTGWLAFNSFVQSRVAFPGEFALFVWFGVPALLALLAPAVTMFMRRGVFTGMLLGAAFIGPQTRPFWDPYASTMENMVMSLALSCLLALLFGLLGVISGSAARTLRSIV</sequence>
<accession>A0A1H1IFD8</accession>
<proteinExistence type="predicted"/>
<evidence type="ECO:0000313" key="2">
    <source>
        <dbReference type="EMBL" id="SDR36447.1"/>
    </source>
</evidence>
<feature type="transmembrane region" description="Helical" evidence="1">
    <location>
        <begin position="55"/>
        <end position="76"/>
    </location>
</feature>
<organism evidence="2 3">
    <name type="scientific">Natronobacterium texcoconense</name>
    <dbReference type="NCBI Taxonomy" id="1095778"/>
    <lineage>
        <taxon>Archaea</taxon>
        <taxon>Methanobacteriati</taxon>
        <taxon>Methanobacteriota</taxon>
        <taxon>Stenosarchaea group</taxon>
        <taxon>Halobacteria</taxon>
        <taxon>Halobacteriales</taxon>
        <taxon>Natrialbaceae</taxon>
        <taxon>Natronobacterium</taxon>
    </lineage>
</organism>
<protein>
    <submittedName>
        <fullName evidence="2">Uncharacterized protein</fullName>
    </submittedName>
</protein>
<dbReference type="RefSeq" id="WP_139169319.1">
    <property type="nucleotide sequence ID" value="NZ_FNLC01000004.1"/>
</dbReference>
<feature type="transmembrane region" description="Helical" evidence="1">
    <location>
        <begin position="109"/>
        <end position="129"/>
    </location>
</feature>
<keyword evidence="1" id="KW-1133">Transmembrane helix</keyword>
<keyword evidence="3" id="KW-1185">Reference proteome</keyword>
<evidence type="ECO:0000313" key="3">
    <source>
        <dbReference type="Proteomes" id="UP000198848"/>
    </source>
</evidence>
<reference evidence="3" key="1">
    <citation type="submission" date="2016-10" db="EMBL/GenBank/DDBJ databases">
        <authorList>
            <person name="Varghese N."/>
            <person name="Submissions S."/>
        </authorList>
    </citation>
    <scope>NUCLEOTIDE SEQUENCE [LARGE SCALE GENOMIC DNA]</scope>
    <source>
        <strain evidence="3">DSM 24767</strain>
    </source>
</reference>
<dbReference type="AlphaFoldDB" id="A0A1H1IFD8"/>